<keyword evidence="3" id="KW-0539">Nucleus</keyword>
<gene>
    <name evidence="6" type="ORF">WJX73_009573</name>
</gene>
<dbReference type="Pfam" id="PF03859">
    <property type="entry name" value="CG-1"/>
    <property type="match status" value="1"/>
</dbReference>
<dbReference type="EMBL" id="JALJOQ010000016">
    <property type="protein sequence ID" value="KAK9809816.1"/>
    <property type="molecule type" value="Genomic_DNA"/>
</dbReference>
<name>A0AAW1P8Q4_9CHLO</name>
<dbReference type="GO" id="GO:0003712">
    <property type="term" value="F:transcription coregulator activity"/>
    <property type="evidence" value="ECO:0007669"/>
    <property type="project" value="TreeGrafter"/>
</dbReference>
<evidence type="ECO:0000256" key="2">
    <source>
        <dbReference type="ARBA" id="ARBA00023163"/>
    </source>
</evidence>
<evidence type="ECO:0000313" key="7">
    <source>
        <dbReference type="Proteomes" id="UP001465755"/>
    </source>
</evidence>
<evidence type="ECO:0000256" key="1">
    <source>
        <dbReference type="ARBA" id="ARBA00004123"/>
    </source>
</evidence>
<reference evidence="6 7" key="1">
    <citation type="journal article" date="2024" name="Nat. Commun.">
        <title>Phylogenomics reveals the evolutionary origins of lichenization in chlorophyte algae.</title>
        <authorList>
            <person name="Puginier C."/>
            <person name="Libourel C."/>
            <person name="Otte J."/>
            <person name="Skaloud P."/>
            <person name="Haon M."/>
            <person name="Grisel S."/>
            <person name="Petersen M."/>
            <person name="Berrin J.G."/>
            <person name="Delaux P.M."/>
            <person name="Dal Grande F."/>
            <person name="Keller J."/>
        </authorList>
    </citation>
    <scope>NUCLEOTIDE SEQUENCE [LARGE SCALE GENOMIC DNA]</scope>
    <source>
        <strain evidence="6 7">SAG 2036</strain>
    </source>
</reference>
<organism evidence="6 7">
    <name type="scientific">Symbiochloris irregularis</name>
    <dbReference type="NCBI Taxonomy" id="706552"/>
    <lineage>
        <taxon>Eukaryota</taxon>
        <taxon>Viridiplantae</taxon>
        <taxon>Chlorophyta</taxon>
        <taxon>core chlorophytes</taxon>
        <taxon>Trebouxiophyceae</taxon>
        <taxon>Trebouxiales</taxon>
        <taxon>Trebouxiaceae</taxon>
        <taxon>Symbiochloris</taxon>
    </lineage>
</organism>
<feature type="region of interest" description="Disordered" evidence="4">
    <location>
        <begin position="382"/>
        <end position="456"/>
    </location>
</feature>
<comment type="subcellular location">
    <subcellularLocation>
        <location evidence="1">Nucleus</location>
    </subcellularLocation>
</comment>
<sequence>MATPLSDTDAKLSKKARDILLKARASWLKNTEVLELLNNYRGYDLPVSHEPPSKPDGGTLYLFNRKVCRFFRKDGHDWRKKSDGKTVRETHEKLKVGNRDKLNCYYAHAQKAGTLQRRCYWLLEGEDHIVLVHYLNAMAAGNRARQGSAGRYDSMARAGSMPDSFGSMEPASWSITSAEGVALKRSLRSPKRSRDGYEGQSISDPQHVKLELPVELEASDLAVRAQQSSADNQISADSVPESSRDGCSTQTQRESEPYTGDTYPGFAEIDVESGLNAAPGFPNHGPTLSHASPFASAQTNILLGDLPSQQRTIPATAPVSISPFANTEPFGSNMSSPVESPSPSGALQMLHTDLDLLPHRSPLLSFARAASDGASLLHSHALQTPASPSSHTYAPIRRSSTARPPMPARQHAVDLPFSHPPSLSGLPMAEPLEDLNPEGMHSVFAPHSQPWSATADAPEFGDTFDELLQQCSDEPTLFSSGSLLGTSRMPDMGRAASVPGPLTGIDRTDMLDEAFSFGPYQPAPVSEYNAGAPQRTAAMLRQCSDSLALGGPICTSRPAAPATMLPSRSSVTGRGGHDSSFGEGSARGDTRRVSFSTVKQENEPDFRQMLTRASSFDGRQAKRVAIDVLQPNVKGRPVARNITVTFSQAPEASLAAFREAVPSHTGSSHHLQPGMMPASGDLMSDDVFDGAVFDLLSEAQANAGMMHAQQAHGADRWPGFNPILSDPHIKQDEAMDIADAPALGLSLGSLSTWLGPGASNGDAQFRRPFHQ</sequence>
<dbReference type="PANTHER" id="PTHR23335">
    <property type="entry name" value="CALMODULIN-BINDING TRANSCRIPTION ACTIVATOR CAMTA"/>
    <property type="match status" value="1"/>
</dbReference>
<dbReference type="GO" id="GO:0006357">
    <property type="term" value="P:regulation of transcription by RNA polymerase II"/>
    <property type="evidence" value="ECO:0007669"/>
    <property type="project" value="TreeGrafter"/>
</dbReference>
<proteinExistence type="predicted"/>
<feature type="compositionally biased region" description="Polar residues" evidence="4">
    <location>
        <begin position="382"/>
        <end position="402"/>
    </location>
</feature>
<feature type="region of interest" description="Disordered" evidence="4">
    <location>
        <begin position="184"/>
        <end position="208"/>
    </location>
</feature>
<dbReference type="AlphaFoldDB" id="A0AAW1P8Q4"/>
<comment type="caution">
    <text evidence="6">The sequence shown here is derived from an EMBL/GenBank/DDBJ whole genome shotgun (WGS) entry which is preliminary data.</text>
</comment>
<evidence type="ECO:0000256" key="3">
    <source>
        <dbReference type="ARBA" id="ARBA00023242"/>
    </source>
</evidence>
<dbReference type="PANTHER" id="PTHR23335:SF1">
    <property type="entry name" value="CALMODULIN-BINDING TRANSCRIPTION ACTIVATOR, ISOFORM F"/>
    <property type="match status" value="1"/>
</dbReference>
<accession>A0AAW1P8Q4</accession>
<keyword evidence="7" id="KW-1185">Reference proteome</keyword>
<evidence type="ECO:0000256" key="4">
    <source>
        <dbReference type="SAM" id="MobiDB-lite"/>
    </source>
</evidence>
<keyword evidence="2" id="KW-0804">Transcription</keyword>
<dbReference type="PROSITE" id="PS51437">
    <property type="entry name" value="CG_1"/>
    <property type="match status" value="1"/>
</dbReference>
<dbReference type="GO" id="GO:0005634">
    <property type="term" value="C:nucleus"/>
    <property type="evidence" value="ECO:0007669"/>
    <property type="project" value="UniProtKB-SubCell"/>
</dbReference>
<evidence type="ECO:0000259" key="5">
    <source>
        <dbReference type="PROSITE" id="PS51437"/>
    </source>
</evidence>
<dbReference type="Proteomes" id="UP001465755">
    <property type="component" value="Unassembled WGS sequence"/>
</dbReference>
<feature type="compositionally biased region" description="Polar residues" evidence="4">
    <location>
        <begin position="225"/>
        <end position="236"/>
    </location>
</feature>
<dbReference type="GO" id="GO:0003690">
    <property type="term" value="F:double-stranded DNA binding"/>
    <property type="evidence" value="ECO:0007669"/>
    <property type="project" value="TreeGrafter"/>
</dbReference>
<feature type="domain" description="CG-1" evidence="5">
    <location>
        <begin position="16"/>
        <end position="143"/>
    </location>
</feature>
<protein>
    <recommendedName>
        <fullName evidence="5">CG-1 domain-containing protein</fullName>
    </recommendedName>
</protein>
<feature type="region of interest" description="Disordered" evidence="4">
    <location>
        <begin position="560"/>
        <end position="605"/>
    </location>
</feature>
<dbReference type="InterPro" id="IPR005559">
    <property type="entry name" value="CG-1_dom"/>
</dbReference>
<dbReference type="SMART" id="SM01076">
    <property type="entry name" value="CG-1"/>
    <property type="match status" value="1"/>
</dbReference>
<feature type="region of interest" description="Disordered" evidence="4">
    <location>
        <begin position="224"/>
        <end position="266"/>
    </location>
</feature>
<evidence type="ECO:0000313" key="6">
    <source>
        <dbReference type="EMBL" id="KAK9809816.1"/>
    </source>
</evidence>